<dbReference type="Pfam" id="PF00698">
    <property type="entry name" value="Acyl_transf_1"/>
    <property type="match status" value="1"/>
</dbReference>
<dbReference type="InterPro" id="IPR013149">
    <property type="entry name" value="ADH-like_C"/>
</dbReference>
<dbReference type="InterPro" id="IPR014043">
    <property type="entry name" value="Acyl_transferase_dom"/>
</dbReference>
<dbReference type="Pfam" id="PF08659">
    <property type="entry name" value="KR"/>
    <property type="match status" value="1"/>
</dbReference>
<dbReference type="SUPFAM" id="SSF53901">
    <property type="entry name" value="Thiolase-like"/>
    <property type="match status" value="1"/>
</dbReference>
<dbReference type="InterPro" id="IPR014031">
    <property type="entry name" value="Ketoacyl_synth_C"/>
</dbReference>
<evidence type="ECO:0000259" key="9">
    <source>
        <dbReference type="PROSITE" id="PS50075"/>
    </source>
</evidence>
<dbReference type="InterPro" id="IPR042104">
    <property type="entry name" value="PKS_dehydratase_sf"/>
</dbReference>
<dbReference type="InterPro" id="IPR056501">
    <property type="entry name" value="NAD-bd_HRPKS_sdrA"/>
</dbReference>
<keyword evidence="3" id="KW-0808">Transferase</keyword>
<feature type="domain" description="Carrier" evidence="9">
    <location>
        <begin position="2459"/>
        <end position="2536"/>
    </location>
</feature>
<dbReference type="InterPro" id="IPR020843">
    <property type="entry name" value="ER"/>
</dbReference>
<dbReference type="InterPro" id="IPR016039">
    <property type="entry name" value="Thiolase-like"/>
</dbReference>
<dbReference type="InterPro" id="IPR020841">
    <property type="entry name" value="PKS_Beta-ketoAc_synthase_dom"/>
</dbReference>
<dbReference type="Proteomes" id="UP000799770">
    <property type="component" value="Unassembled WGS sequence"/>
</dbReference>
<dbReference type="GO" id="GO:0031177">
    <property type="term" value="F:phosphopantetheine binding"/>
    <property type="evidence" value="ECO:0007669"/>
    <property type="project" value="InterPro"/>
</dbReference>
<name>A0A6A5YLG3_9PLEO</name>
<dbReference type="SMART" id="SM00825">
    <property type="entry name" value="PKS_KS"/>
    <property type="match status" value="1"/>
</dbReference>
<dbReference type="InterPro" id="IPR020806">
    <property type="entry name" value="PKS_PP-bd"/>
</dbReference>
<dbReference type="SMART" id="SM00829">
    <property type="entry name" value="PKS_ER"/>
    <property type="match status" value="1"/>
</dbReference>
<dbReference type="InterPro" id="IPR013968">
    <property type="entry name" value="PKS_KR"/>
</dbReference>
<feature type="region of interest" description="C-terminal hotdog fold" evidence="8">
    <location>
        <begin position="1097"/>
        <end position="1251"/>
    </location>
</feature>
<dbReference type="PANTHER" id="PTHR43775:SF29">
    <property type="entry name" value="ASPERFURANONE POLYKETIDE SYNTHASE AFOG-RELATED"/>
    <property type="match status" value="1"/>
</dbReference>
<dbReference type="SMART" id="SM00823">
    <property type="entry name" value="PKS_PP"/>
    <property type="match status" value="1"/>
</dbReference>
<dbReference type="InterPro" id="IPR049551">
    <property type="entry name" value="PKS_DH_C"/>
</dbReference>
<dbReference type="InterPro" id="IPR020807">
    <property type="entry name" value="PKS_DH"/>
</dbReference>
<dbReference type="Gene3D" id="3.10.129.110">
    <property type="entry name" value="Polyketide synthase dehydratase"/>
    <property type="match status" value="1"/>
</dbReference>
<sequence>MKMSPRKEDHDTHNGGHLEPIAIIGMACRFPQDATSPTAFWNMLQEGRSAMTEIPTNRFNVDAFYNSDTTHLDTTTTRGGHFLSGNIAAFDAPFFSIPKQEAEALDPQQRGLLECTYHALENTGLQLSQTNGTQTGVFVGCMGREYDWTLARDPDAQHQYQAIGSGSAMLSNRLSWFYDWKGPSLTIDTACSSSMIALHLACQSLRNGESSMAAVGGANIIINPDNMIAMSNLNFLSPDGLCYSFDHRANGYSRGEGFGVLIIKSLSQAIKDNNTVRALIRATYCNQDGRTPGITNPNKDAQIALIKGTYDMAGLSLHDTGFFEAHGTGTQAGDVTEATAIQEVFGDVRSKQLPIIVGALKSNIGHLEGASGIASIIKTVMVLEKGIIPPNANFEKVNPKIPFPTEPTPWPSSGLRRASVNSFGYGGANAHAVLDDASYYMASHSLKYQHSTQVPNSDGSNVPSNGLYRHDLVTEHEKSVFLNFSASDEDSLEKLCQELQAHQQASPNASPATRASYIQNLAYTLSSKRDRLRWRSFSSVGNDHESSKELITSTPIRSPTSTAEVAFIFTGQGAAWWDMGRELFAELIYRQSMSHSNQYLHSMGCQWDIFEELMRGEEHSRIALVDLLRSWGVKPSAVVGHSSGEIAAAYCAGALSHRTAIQIAFFRGKISEELYTNWNGQHEGMMVVALPLHSVEARLPLYSDQGPICVACVNSPKHITLAGSLKALNAMRKNLEVEGVFAKRLRVDVAYHSPTMERLSGQYSECLRGIEIDEAKDKLVKASGRLTMFSSVTGAAVSTYELRKPSYWVTNMISRVRFSDALLAMREHLDSTRISYFIEIGPTNALRRPILETLGDVLYSPCLGCEISAYKTILTLVGNLWSYKVPLDLLAVNDIKVSATNAEVKMLTDLPQYPFNHSRTYWHESRMNKNIRFRKQPRHPLLGVREGDNNAVAKWKNTLRVRELPWIEDHRINGSRLYPAAGMVVMAIEAARQLVVGDLRDIDGFRIRDFHILKALFFPTDTEALDTEIYLHSDESGHTTSSWKFQICYWSNEVWAEACHGIIVVEAIDFLEDSGREQMLTHEARLELQEHLVDHCVHTVLSKHMYDNFTALGFNYGPAFRSLDNVRWSDNCEAVATMPVVRHNMNNPAREFQSLISPLTLEGLFQVPLTAVSHGSWKAIPTMVPSEVGDLWLSAKLFDLDNGEMNLSTRGAATGLREYDFEVTASASDSSDVLATFDGYRVTAISEAPPGNWRRICFKESWKMDIATATAEEVARHCERSTAPLADTSESSVDEAELVCLYFVRKALEAPPGTFSDQAHLRKFVQWMEHSLQLDHFQALLESREMSQMFSDGVYAENVLSRIENSGPEGKVYTTIGRNLSSIIRGDVDVIDLLFGGDLLQRFYAGTSFLANYERMRAYVDLLAHKNPSMSVLEIGAGTGGATVPIMEALGRDSEDPHSTPRYQAYDYTDISAGFFGEARERFSNFKDRMNFRVLDIERPPGGQGFEKEKYDLIIASCVLHATSDISQTLQNTRSLLRPGGKLLLFEPTHPTCARLPFVFGLLEGWWLAKEESRALSPLLLDESWDEALRQNGFSGADLCLRDYEGRSHTFSVIVTTAINSSSVEAQTLEGIAIFADPGSELQIAVAAKLKDQLQQTQQATCTVLHPSNIGSAEFGSCFCVSLVELDRPLLHRITPEHFALLREAANNLTQVLWVTSDSTQNPLAALTTGFARSLSSEIDTLSLTILSLHDLSSPVVVASRILRVARLPAHERENEYMERSGQLCINRVVEDNEINNIIFYQTVTQPPELVRLGDIEGGSFRLTSSFLGGPDALHFVEDDQQPALGDDDVEIAVKAIGINMQDSKIAFGEARGTSFAQECAGMITRTGSSVLADKFVVGDRVCCWSKDAFRSNLTCHVSTVQKIQSHVTFAEAATIPIAWCTAYYSLYRLAQIGQGESLLIVNAIDPVGQAALRFARLRNAEIFATVSSEQQREFLIENHELREDHVFFNQSSATQVSIKRMTGGKGVNVVLRVNFNESRMSSLGCLALFGRLVDVQQRNAGKLGPEQPRMTSAKNTSVFTVDILDMLNDAPEVVQHIFTEAMQLYSNCRTQELTVKAVKSFPAPQVTDAIRCIKNDDTIDRVVVELSANDFVPIAGIYKPRWDLEASATYIIAGGTGGLGRSIARWMISKGAKHIVLLGRSGSQSKGVQDLIAEGKRKNVKVLAPACDVSDIENLRQAMDDSSGTMPSVKGCIQASMILRDSLLQNMSHDMFTEVLAPKVQGTINLQKLLPRTMDFFILLSSTTGIFGSRGQSNYAASSTFQNAFAKHLTSQGQKCLSLDLGMMLGVGYAAERQHITDSLRAAGYDGISEAEFHALLNWACNPNLALKQERDDHVITGISTPAAIKAKGLDEIFWMRKPVFRGLHQMDRISTNIRVDGASSELTDYRSLIQRTSTTEAAGEVIAQGLVAKLSKALTLPVEDFDTAMPIHTYGVDSLVSVEIRYWCKKEFDADVAVFDILQGKSIAELCLMIARKSDLVSKACAASNSPANWSRGE</sequence>
<evidence type="ECO:0000256" key="3">
    <source>
        <dbReference type="ARBA" id="ARBA00022679"/>
    </source>
</evidence>
<dbReference type="GO" id="GO:0044550">
    <property type="term" value="P:secondary metabolite biosynthetic process"/>
    <property type="evidence" value="ECO:0007669"/>
    <property type="project" value="TreeGrafter"/>
</dbReference>
<dbReference type="InterPro" id="IPR050091">
    <property type="entry name" value="PKS_NRPS_Biosynth_Enz"/>
</dbReference>
<evidence type="ECO:0000259" key="10">
    <source>
        <dbReference type="PROSITE" id="PS52004"/>
    </source>
</evidence>
<evidence type="ECO:0000256" key="8">
    <source>
        <dbReference type="PROSITE-ProRule" id="PRU01363"/>
    </source>
</evidence>
<dbReference type="Gene3D" id="1.10.1200.10">
    <property type="entry name" value="ACP-like"/>
    <property type="match status" value="1"/>
</dbReference>
<dbReference type="InterPro" id="IPR016035">
    <property type="entry name" value="Acyl_Trfase/lysoPLipase"/>
</dbReference>
<dbReference type="Gene3D" id="3.40.50.720">
    <property type="entry name" value="NAD(P)-binding Rossmann-like Domain"/>
    <property type="match status" value="2"/>
</dbReference>
<dbReference type="SUPFAM" id="SSF52151">
    <property type="entry name" value="FabD/lysophospholipase-like"/>
    <property type="match status" value="1"/>
</dbReference>
<evidence type="ECO:0000256" key="6">
    <source>
        <dbReference type="ARBA" id="ARBA00023268"/>
    </source>
</evidence>
<dbReference type="SUPFAM" id="SSF47336">
    <property type="entry name" value="ACP-like"/>
    <property type="match status" value="1"/>
</dbReference>
<evidence type="ECO:0000313" key="13">
    <source>
        <dbReference type="Proteomes" id="UP000799770"/>
    </source>
</evidence>
<gene>
    <name evidence="12" type="ORF">BDV96DRAFT_673715</name>
</gene>
<dbReference type="Pfam" id="PF21089">
    <property type="entry name" value="PKS_DH_N"/>
    <property type="match status" value="1"/>
</dbReference>
<dbReference type="Pfam" id="PF23114">
    <property type="entry name" value="NAD-bd_HRPKS_sdrA"/>
    <property type="match status" value="1"/>
</dbReference>
<dbReference type="Gene3D" id="3.90.180.10">
    <property type="entry name" value="Medium-chain alcohol dehydrogenases, catalytic domain"/>
    <property type="match status" value="1"/>
</dbReference>
<dbReference type="CDD" id="cd00833">
    <property type="entry name" value="PKS"/>
    <property type="match status" value="1"/>
</dbReference>
<reference evidence="12" key="1">
    <citation type="journal article" date="2020" name="Stud. Mycol.">
        <title>101 Dothideomycetes genomes: a test case for predicting lifestyles and emergence of pathogens.</title>
        <authorList>
            <person name="Haridas S."/>
            <person name="Albert R."/>
            <person name="Binder M."/>
            <person name="Bloem J."/>
            <person name="Labutti K."/>
            <person name="Salamov A."/>
            <person name="Andreopoulos B."/>
            <person name="Baker S."/>
            <person name="Barry K."/>
            <person name="Bills G."/>
            <person name="Bluhm B."/>
            <person name="Cannon C."/>
            <person name="Castanera R."/>
            <person name="Culley D."/>
            <person name="Daum C."/>
            <person name="Ezra D."/>
            <person name="Gonzalez J."/>
            <person name="Henrissat B."/>
            <person name="Kuo A."/>
            <person name="Liang C."/>
            <person name="Lipzen A."/>
            <person name="Lutzoni F."/>
            <person name="Magnuson J."/>
            <person name="Mondo S."/>
            <person name="Nolan M."/>
            <person name="Ohm R."/>
            <person name="Pangilinan J."/>
            <person name="Park H.-J."/>
            <person name="Ramirez L."/>
            <person name="Alfaro M."/>
            <person name="Sun H."/>
            <person name="Tritt A."/>
            <person name="Yoshinaga Y."/>
            <person name="Zwiers L.-H."/>
            <person name="Turgeon B."/>
            <person name="Goodwin S."/>
            <person name="Spatafora J."/>
            <person name="Crous P."/>
            <person name="Grigoriev I."/>
        </authorList>
    </citation>
    <scope>NUCLEOTIDE SEQUENCE</scope>
    <source>
        <strain evidence="12">CBS 627.86</strain>
    </source>
</reference>
<dbReference type="SMART" id="SM00822">
    <property type="entry name" value="PKS_KR"/>
    <property type="match status" value="1"/>
</dbReference>
<dbReference type="InterPro" id="IPR016036">
    <property type="entry name" value="Malonyl_transacylase_ACP-bd"/>
</dbReference>
<dbReference type="InterPro" id="IPR011032">
    <property type="entry name" value="GroES-like_sf"/>
</dbReference>
<dbReference type="PANTHER" id="PTHR43775">
    <property type="entry name" value="FATTY ACID SYNTHASE"/>
    <property type="match status" value="1"/>
</dbReference>
<dbReference type="Pfam" id="PF00109">
    <property type="entry name" value="ketoacyl-synt"/>
    <property type="match status" value="1"/>
</dbReference>
<keyword evidence="5" id="KW-0560">Oxidoreductase</keyword>
<dbReference type="Gene3D" id="3.40.366.10">
    <property type="entry name" value="Malonyl-Coenzyme A Acyl Carrier Protein, domain 2"/>
    <property type="match status" value="1"/>
</dbReference>
<dbReference type="InterPro" id="IPR014030">
    <property type="entry name" value="Ketoacyl_synth_N"/>
</dbReference>
<dbReference type="InterPro" id="IPR013154">
    <property type="entry name" value="ADH-like_N"/>
</dbReference>
<dbReference type="InterPro" id="IPR018201">
    <property type="entry name" value="Ketoacyl_synth_AS"/>
</dbReference>
<evidence type="ECO:0000313" key="12">
    <source>
        <dbReference type="EMBL" id="KAF2107008.1"/>
    </source>
</evidence>
<dbReference type="SUPFAM" id="SSF50129">
    <property type="entry name" value="GroES-like"/>
    <property type="match status" value="1"/>
</dbReference>
<dbReference type="Pfam" id="PF08242">
    <property type="entry name" value="Methyltransf_12"/>
    <property type="match status" value="1"/>
</dbReference>
<keyword evidence="2" id="KW-0597">Phosphoprotein</keyword>
<dbReference type="Gene3D" id="3.40.47.10">
    <property type="match status" value="1"/>
</dbReference>
<dbReference type="InterPro" id="IPR013217">
    <property type="entry name" value="Methyltransf_12"/>
</dbReference>
<feature type="domain" description="Ketosynthase family 3 (KS3)" evidence="10">
    <location>
        <begin position="18"/>
        <end position="436"/>
    </location>
</feature>
<comment type="caution">
    <text evidence="8">Lacks conserved residue(s) required for the propagation of feature annotation.</text>
</comment>
<dbReference type="EMBL" id="ML977357">
    <property type="protein sequence ID" value="KAF2107008.1"/>
    <property type="molecule type" value="Genomic_DNA"/>
</dbReference>
<keyword evidence="6" id="KW-0511">Multifunctional enzyme</keyword>
<keyword evidence="7" id="KW-0012">Acyltransferase</keyword>
<feature type="domain" description="PKS/mFAS DH" evidence="11">
    <location>
        <begin position="939"/>
        <end position="1251"/>
    </location>
</feature>
<dbReference type="SUPFAM" id="SSF55048">
    <property type="entry name" value="Probable ACP-binding domain of malonyl-CoA ACP transacylase"/>
    <property type="match status" value="1"/>
</dbReference>
<protein>
    <submittedName>
        <fullName evidence="12">Phenolpthiocerol synthesis polyketide synthase ppsA</fullName>
    </submittedName>
</protein>
<dbReference type="SUPFAM" id="SSF51735">
    <property type="entry name" value="NAD(P)-binding Rossmann-fold domains"/>
    <property type="match status" value="2"/>
</dbReference>
<dbReference type="PROSITE" id="PS52004">
    <property type="entry name" value="KS3_2"/>
    <property type="match status" value="1"/>
</dbReference>
<organism evidence="12 13">
    <name type="scientific">Lophiotrema nucula</name>
    <dbReference type="NCBI Taxonomy" id="690887"/>
    <lineage>
        <taxon>Eukaryota</taxon>
        <taxon>Fungi</taxon>
        <taxon>Dikarya</taxon>
        <taxon>Ascomycota</taxon>
        <taxon>Pezizomycotina</taxon>
        <taxon>Dothideomycetes</taxon>
        <taxon>Pleosporomycetidae</taxon>
        <taxon>Pleosporales</taxon>
        <taxon>Lophiotremataceae</taxon>
        <taxon>Lophiotrema</taxon>
    </lineage>
</organism>
<dbReference type="InterPro" id="IPR036736">
    <property type="entry name" value="ACP-like_sf"/>
</dbReference>
<dbReference type="Pfam" id="PF02801">
    <property type="entry name" value="Ketoacyl-synt_C"/>
    <property type="match status" value="1"/>
</dbReference>
<dbReference type="SUPFAM" id="SSF53335">
    <property type="entry name" value="S-adenosyl-L-methionine-dependent methyltransferases"/>
    <property type="match status" value="1"/>
</dbReference>
<dbReference type="PROSITE" id="PS52019">
    <property type="entry name" value="PKS_MFAS_DH"/>
    <property type="match status" value="1"/>
</dbReference>
<dbReference type="GO" id="GO:0016491">
    <property type="term" value="F:oxidoreductase activity"/>
    <property type="evidence" value="ECO:0007669"/>
    <property type="project" value="UniProtKB-KW"/>
</dbReference>
<dbReference type="PROSITE" id="PS50075">
    <property type="entry name" value="CARRIER"/>
    <property type="match status" value="1"/>
</dbReference>
<dbReference type="SMART" id="SM00826">
    <property type="entry name" value="PKS_DH"/>
    <property type="match status" value="1"/>
</dbReference>
<dbReference type="InterPro" id="IPR049900">
    <property type="entry name" value="PKS_mFAS_DH"/>
</dbReference>
<dbReference type="Pfam" id="PF00107">
    <property type="entry name" value="ADH_zinc_N"/>
    <property type="match status" value="1"/>
</dbReference>
<dbReference type="InterPro" id="IPR001227">
    <property type="entry name" value="Ac_transferase_dom_sf"/>
</dbReference>
<keyword evidence="4" id="KW-0521">NADP</keyword>
<evidence type="ECO:0000256" key="1">
    <source>
        <dbReference type="ARBA" id="ARBA00022450"/>
    </source>
</evidence>
<evidence type="ECO:0000256" key="7">
    <source>
        <dbReference type="ARBA" id="ARBA00023315"/>
    </source>
</evidence>
<dbReference type="Pfam" id="PF14765">
    <property type="entry name" value="PS-DH"/>
    <property type="match status" value="1"/>
</dbReference>
<evidence type="ECO:0000256" key="4">
    <source>
        <dbReference type="ARBA" id="ARBA00022857"/>
    </source>
</evidence>
<evidence type="ECO:0000256" key="2">
    <source>
        <dbReference type="ARBA" id="ARBA00022553"/>
    </source>
</evidence>
<dbReference type="Gene3D" id="3.40.50.150">
    <property type="entry name" value="Vaccinia Virus protein VP39"/>
    <property type="match status" value="1"/>
</dbReference>
<keyword evidence="13" id="KW-1185">Reference proteome</keyword>
<keyword evidence="1" id="KW-0596">Phosphopantetheine</keyword>
<dbReference type="InterPro" id="IPR036291">
    <property type="entry name" value="NAD(P)-bd_dom_sf"/>
</dbReference>
<dbReference type="InterPro" id="IPR049552">
    <property type="entry name" value="PKS_DH_N"/>
</dbReference>
<dbReference type="SMART" id="SM00827">
    <property type="entry name" value="PKS_AT"/>
    <property type="match status" value="1"/>
</dbReference>
<dbReference type="InterPro" id="IPR009081">
    <property type="entry name" value="PP-bd_ACP"/>
</dbReference>
<proteinExistence type="predicted"/>
<dbReference type="CDD" id="cd05195">
    <property type="entry name" value="enoyl_red"/>
    <property type="match status" value="1"/>
</dbReference>
<dbReference type="Pfam" id="PF08240">
    <property type="entry name" value="ADH_N"/>
    <property type="match status" value="1"/>
</dbReference>
<dbReference type="CDD" id="cd02440">
    <property type="entry name" value="AdoMet_MTases"/>
    <property type="match status" value="1"/>
</dbReference>
<accession>A0A6A5YLG3</accession>
<dbReference type="InterPro" id="IPR029063">
    <property type="entry name" value="SAM-dependent_MTases_sf"/>
</dbReference>
<dbReference type="Pfam" id="PF23297">
    <property type="entry name" value="ACP_SdgA_C"/>
    <property type="match status" value="1"/>
</dbReference>
<dbReference type="PROSITE" id="PS00606">
    <property type="entry name" value="KS3_1"/>
    <property type="match status" value="1"/>
</dbReference>
<evidence type="ECO:0000256" key="5">
    <source>
        <dbReference type="ARBA" id="ARBA00023002"/>
    </source>
</evidence>
<dbReference type="OrthoDB" id="329835at2759"/>
<feature type="region of interest" description="N-terminal hotdog fold" evidence="8">
    <location>
        <begin position="939"/>
        <end position="1070"/>
    </location>
</feature>
<dbReference type="GO" id="GO:0004312">
    <property type="term" value="F:fatty acid synthase activity"/>
    <property type="evidence" value="ECO:0007669"/>
    <property type="project" value="TreeGrafter"/>
</dbReference>
<evidence type="ECO:0000259" key="11">
    <source>
        <dbReference type="PROSITE" id="PS52019"/>
    </source>
</evidence>
<dbReference type="GO" id="GO:0004315">
    <property type="term" value="F:3-oxoacyl-[acyl-carrier-protein] synthase activity"/>
    <property type="evidence" value="ECO:0007669"/>
    <property type="project" value="InterPro"/>
</dbReference>
<dbReference type="InterPro" id="IPR057326">
    <property type="entry name" value="KR_dom"/>
</dbReference>
<dbReference type="GO" id="GO:0006633">
    <property type="term" value="P:fatty acid biosynthetic process"/>
    <property type="evidence" value="ECO:0007669"/>
    <property type="project" value="InterPro"/>
</dbReference>